<feature type="domain" description="3-keto-alpha-glucoside-1,2-lyase/3-keto-2-hydroxy-glucal hydratase" evidence="1">
    <location>
        <begin position="44"/>
        <end position="160"/>
    </location>
</feature>
<dbReference type="AlphaFoldDB" id="A0A1G2MK66"/>
<evidence type="ECO:0000313" key="3">
    <source>
        <dbReference type="Proteomes" id="UP000177130"/>
    </source>
</evidence>
<dbReference type="Proteomes" id="UP000177130">
    <property type="component" value="Unassembled WGS sequence"/>
</dbReference>
<name>A0A1G2MK66_9BACT</name>
<dbReference type="Gene3D" id="2.60.120.560">
    <property type="entry name" value="Exo-inulinase, domain 1"/>
    <property type="match status" value="1"/>
</dbReference>
<dbReference type="Pfam" id="PF06439">
    <property type="entry name" value="3keto-disac_hyd"/>
    <property type="match status" value="1"/>
</dbReference>
<comment type="caution">
    <text evidence="2">The sequence shown here is derived from an EMBL/GenBank/DDBJ whole genome shotgun (WGS) entry which is preliminary data.</text>
</comment>
<proteinExistence type="predicted"/>
<sequence>MGSIFFILFILNDFKNVSVTFDLLNEGLTTSASTPAVDWDGVHVFLRYQSEESLYYASINRRDNKVIIKKKVPGGSSNGGTYYNLSTLNSSSVSYGSWQKVKASVKDNSDGSVTIQLFANDKLVASATDNGSVGGAPIRNQGKVGIRADNTNAKFKNFTVTSI</sequence>
<reference evidence="2 3" key="1">
    <citation type="journal article" date="2016" name="Nat. Commun.">
        <title>Thousands of microbial genomes shed light on interconnected biogeochemical processes in an aquifer system.</title>
        <authorList>
            <person name="Anantharaman K."/>
            <person name="Brown C.T."/>
            <person name="Hug L.A."/>
            <person name="Sharon I."/>
            <person name="Castelle C.J."/>
            <person name="Probst A.J."/>
            <person name="Thomas B.C."/>
            <person name="Singh A."/>
            <person name="Wilkins M.J."/>
            <person name="Karaoz U."/>
            <person name="Brodie E.L."/>
            <person name="Williams K.H."/>
            <person name="Hubbard S.S."/>
            <person name="Banfield J.F."/>
        </authorList>
    </citation>
    <scope>NUCLEOTIDE SEQUENCE [LARGE SCALE GENOMIC DNA]</scope>
</reference>
<protein>
    <recommendedName>
        <fullName evidence="1">3-keto-alpha-glucoside-1,2-lyase/3-keto-2-hydroxy-glucal hydratase domain-containing protein</fullName>
    </recommendedName>
</protein>
<evidence type="ECO:0000259" key="1">
    <source>
        <dbReference type="Pfam" id="PF06439"/>
    </source>
</evidence>
<evidence type="ECO:0000313" key="2">
    <source>
        <dbReference type="EMBL" id="OHA23559.1"/>
    </source>
</evidence>
<dbReference type="GO" id="GO:0016787">
    <property type="term" value="F:hydrolase activity"/>
    <property type="evidence" value="ECO:0007669"/>
    <property type="project" value="InterPro"/>
</dbReference>
<dbReference type="EMBL" id="MHRK01000030">
    <property type="protein sequence ID" value="OHA23559.1"/>
    <property type="molecule type" value="Genomic_DNA"/>
</dbReference>
<accession>A0A1G2MK66</accession>
<gene>
    <name evidence="2" type="ORF">A3C72_04195</name>
</gene>
<organism evidence="2 3">
    <name type="scientific">Candidatus Taylorbacteria bacterium RIFCSPHIGHO2_02_FULL_43_32b</name>
    <dbReference type="NCBI Taxonomy" id="1802306"/>
    <lineage>
        <taxon>Bacteria</taxon>
        <taxon>Candidatus Tayloriibacteriota</taxon>
    </lineage>
</organism>
<dbReference type="InterPro" id="IPR010496">
    <property type="entry name" value="AL/BT2_dom"/>
</dbReference>